<dbReference type="Proteomes" id="UP000279259">
    <property type="component" value="Unassembled WGS sequence"/>
</dbReference>
<sequence length="211" mass="23247">MPITEADVQEVIAPMHTKGGLIALIDSMPDDCEWVMVNPDPNILGLSGTGILNKDGVRNSTQRLLDGLAGTPVYTVSNIMLSQGNNGAAIELHSKGKAKNGKDFDNYQCWVIEAEDQASKIKTKKVRVYFDTAHVLRTLEDCANYLSTPIEIVALSIKVCFEPQAYLARSNIQHRSGRYLHSVRRTSHNAGRNLSRSQHHGLALKHDSSLI</sequence>
<comment type="caution">
    <text evidence="2">The sequence shown here is derived from an EMBL/GenBank/DDBJ whole genome shotgun (WGS) entry which is preliminary data.</text>
</comment>
<feature type="region of interest" description="Disordered" evidence="1">
    <location>
        <begin position="188"/>
        <end position="211"/>
    </location>
</feature>
<keyword evidence="3" id="KW-1185">Reference proteome</keyword>
<dbReference type="AlphaFoldDB" id="A0A427YKK0"/>
<evidence type="ECO:0000313" key="2">
    <source>
        <dbReference type="EMBL" id="RSH91587.1"/>
    </source>
</evidence>
<dbReference type="EMBL" id="RSCD01000007">
    <property type="protein sequence ID" value="RSH91587.1"/>
    <property type="molecule type" value="Genomic_DNA"/>
</dbReference>
<dbReference type="Gene3D" id="3.10.450.50">
    <property type="match status" value="1"/>
</dbReference>
<name>A0A427YKK0_9TREE</name>
<accession>A0A427YKK0</accession>
<evidence type="ECO:0008006" key="4">
    <source>
        <dbReference type="Google" id="ProtNLM"/>
    </source>
</evidence>
<protein>
    <recommendedName>
        <fullName evidence="4">SnoaL-like domain-containing protein</fullName>
    </recommendedName>
</protein>
<reference evidence="2 3" key="1">
    <citation type="submission" date="2018-11" db="EMBL/GenBank/DDBJ databases">
        <title>Genome sequence of Saitozyma podzolica DSM 27192.</title>
        <authorList>
            <person name="Aliyu H."/>
            <person name="Gorte O."/>
            <person name="Ochsenreither K."/>
        </authorList>
    </citation>
    <scope>NUCLEOTIDE SEQUENCE [LARGE SCALE GENOMIC DNA]</scope>
    <source>
        <strain evidence="2 3">DSM 27192</strain>
    </source>
</reference>
<evidence type="ECO:0000313" key="3">
    <source>
        <dbReference type="Proteomes" id="UP000279259"/>
    </source>
</evidence>
<dbReference type="InterPro" id="IPR032710">
    <property type="entry name" value="NTF2-like_dom_sf"/>
</dbReference>
<gene>
    <name evidence="2" type="ORF">EHS25_008956</name>
</gene>
<dbReference type="SUPFAM" id="SSF54427">
    <property type="entry name" value="NTF2-like"/>
    <property type="match status" value="1"/>
</dbReference>
<proteinExistence type="predicted"/>
<evidence type="ECO:0000256" key="1">
    <source>
        <dbReference type="SAM" id="MobiDB-lite"/>
    </source>
</evidence>
<organism evidence="2 3">
    <name type="scientific">Saitozyma podzolica</name>
    <dbReference type="NCBI Taxonomy" id="1890683"/>
    <lineage>
        <taxon>Eukaryota</taxon>
        <taxon>Fungi</taxon>
        <taxon>Dikarya</taxon>
        <taxon>Basidiomycota</taxon>
        <taxon>Agaricomycotina</taxon>
        <taxon>Tremellomycetes</taxon>
        <taxon>Tremellales</taxon>
        <taxon>Trimorphomycetaceae</taxon>
        <taxon>Saitozyma</taxon>
    </lineage>
</organism>